<name>A0A2S7XMD6_9GAMM</name>
<keyword evidence="1" id="KW-0175">Coiled coil</keyword>
<protein>
    <recommendedName>
        <fullName evidence="4">Dynamin family protein</fullName>
    </recommendedName>
</protein>
<evidence type="ECO:0000313" key="3">
    <source>
        <dbReference type="Proteomes" id="UP000239936"/>
    </source>
</evidence>
<feature type="coiled-coil region" evidence="1">
    <location>
        <begin position="273"/>
        <end position="300"/>
    </location>
</feature>
<dbReference type="EMBL" id="PPGH01000041">
    <property type="protein sequence ID" value="PQJ94816.1"/>
    <property type="molecule type" value="Genomic_DNA"/>
</dbReference>
<keyword evidence="3" id="KW-1185">Reference proteome</keyword>
<gene>
    <name evidence="2" type="ORF">CXB77_18370</name>
</gene>
<comment type="caution">
    <text evidence="2">The sequence shown here is derived from an EMBL/GenBank/DDBJ whole genome shotgun (WGS) entry which is preliminary data.</text>
</comment>
<accession>A0A2S7XMD6</accession>
<dbReference type="AlphaFoldDB" id="A0A2S7XMD6"/>
<evidence type="ECO:0000313" key="2">
    <source>
        <dbReference type="EMBL" id="PQJ94816.1"/>
    </source>
</evidence>
<organism evidence="2 3">
    <name type="scientific">Chromatium okenii</name>
    <dbReference type="NCBI Taxonomy" id="61644"/>
    <lineage>
        <taxon>Bacteria</taxon>
        <taxon>Pseudomonadati</taxon>
        <taxon>Pseudomonadota</taxon>
        <taxon>Gammaproteobacteria</taxon>
        <taxon>Chromatiales</taxon>
        <taxon>Chromatiaceae</taxon>
        <taxon>Chromatium</taxon>
    </lineage>
</organism>
<proteinExistence type="predicted"/>
<evidence type="ECO:0008006" key="4">
    <source>
        <dbReference type="Google" id="ProtNLM"/>
    </source>
</evidence>
<reference evidence="2 3" key="1">
    <citation type="submission" date="2018-01" db="EMBL/GenBank/DDBJ databases">
        <title>The complete genome sequence of Chromatium okenii LaCa, a purple sulfur bacterium with a turbulent life.</title>
        <authorList>
            <person name="Luedin S.M."/>
            <person name="Liechti N."/>
            <person name="Storelli N."/>
            <person name="Danza F."/>
            <person name="Wittwer M."/>
            <person name="Pothier J.F."/>
            <person name="Tonolla M.A."/>
        </authorList>
    </citation>
    <scope>NUCLEOTIDE SEQUENCE [LARGE SCALE GENOMIC DNA]</scope>
    <source>
        <strain evidence="2 3">LaCa</strain>
    </source>
</reference>
<evidence type="ECO:0000256" key="1">
    <source>
        <dbReference type="SAM" id="Coils"/>
    </source>
</evidence>
<sequence length="351" mass="39655">MCSKKCFLKMRKILQEDLLEVVQVSARKQIQPFLNALQHLQQHVDERFHRAVILPLLVELQGLEKYLKTLANQDNLDAEQIMVQRHQLEQEMQQFKVHLEIENQTLDAQVSPATRRIMELVRTRLVAQLDTLAHLVLCNGDFQGVLGQTVRLAISEGIEQEFAPKLRRYFNRLENELPTSLNVSSHFNLDANADSSSEIDLSGLQTVITMIITAVTAKLAMLGPVGLAIGAVLNVLMGLVDWKGGDDQGAQAAQQREKAKQHILNSVIPQVVSKISEDLRANLQRQLDAAKQDIMTATETRSRQHQQSLDQLAAELLQGQAAFEQARQGYLIDYEKLRDIMQNLLEKKDSQ</sequence>
<dbReference type="Proteomes" id="UP000239936">
    <property type="component" value="Unassembled WGS sequence"/>
</dbReference>